<dbReference type="PANTHER" id="PTHR47579:SF3">
    <property type="entry name" value="COMPLEX 1 LYR PROTEIN DOMAIN-CONTAINING PROTEIN"/>
    <property type="match status" value="1"/>
</dbReference>
<dbReference type="KEGG" id="dosa:Os12g0566100"/>
<evidence type="ECO:0000256" key="1">
    <source>
        <dbReference type="SAM" id="MobiDB-lite"/>
    </source>
</evidence>
<feature type="domain" description="Complex 1 LYR protein" evidence="2">
    <location>
        <begin position="69"/>
        <end position="122"/>
    </location>
</feature>
<name>C7JA64_ORYSJ</name>
<dbReference type="AlphaFoldDB" id="C7JA64"/>
<dbReference type="Proteomes" id="UP000000763">
    <property type="component" value="Chromosome 12"/>
</dbReference>
<feature type="region of interest" description="Disordered" evidence="1">
    <location>
        <begin position="172"/>
        <end position="200"/>
    </location>
</feature>
<protein>
    <submittedName>
        <fullName evidence="3">Os12g0566100 protein</fullName>
    </submittedName>
</protein>
<dbReference type="PANTHER" id="PTHR47579">
    <property type="entry name" value="COMPLEX 1 LYR PROTEIN"/>
    <property type="match status" value="1"/>
</dbReference>
<reference evidence="3 4" key="1">
    <citation type="journal article" date="2005" name="Nature">
        <title>The map-based sequence of the rice genome.</title>
        <authorList>
            <consortium name="International rice genome sequencing project (IRGSP)"/>
            <person name="Matsumoto T."/>
            <person name="Wu J."/>
            <person name="Kanamori H."/>
            <person name="Katayose Y."/>
            <person name="Fujisawa M."/>
            <person name="Namiki N."/>
            <person name="Mizuno H."/>
            <person name="Yamamoto K."/>
            <person name="Antonio B.A."/>
            <person name="Baba T."/>
            <person name="Sakata K."/>
            <person name="Nagamura Y."/>
            <person name="Aoki H."/>
            <person name="Arikawa K."/>
            <person name="Arita K."/>
            <person name="Bito T."/>
            <person name="Chiden Y."/>
            <person name="Fujitsuka N."/>
            <person name="Fukunaka R."/>
            <person name="Hamada M."/>
            <person name="Harada C."/>
            <person name="Hayashi A."/>
            <person name="Hijishita S."/>
            <person name="Honda M."/>
            <person name="Hosokawa S."/>
            <person name="Ichikawa Y."/>
            <person name="Idonuma A."/>
            <person name="Iijima M."/>
            <person name="Ikeda M."/>
            <person name="Ikeno M."/>
            <person name="Ito K."/>
            <person name="Ito S."/>
            <person name="Ito T."/>
            <person name="Ito Y."/>
            <person name="Ito Y."/>
            <person name="Iwabuchi A."/>
            <person name="Kamiya K."/>
            <person name="Karasawa W."/>
            <person name="Kurita K."/>
            <person name="Katagiri S."/>
            <person name="Kikuta A."/>
            <person name="Kobayashi H."/>
            <person name="Kobayashi N."/>
            <person name="Machita K."/>
            <person name="Maehara T."/>
            <person name="Masukawa M."/>
            <person name="Mizubayashi T."/>
            <person name="Mukai Y."/>
            <person name="Nagasaki H."/>
            <person name="Nagata Y."/>
            <person name="Naito S."/>
            <person name="Nakashima M."/>
            <person name="Nakama Y."/>
            <person name="Nakamichi Y."/>
            <person name="Nakamura M."/>
            <person name="Meguro A."/>
            <person name="Negishi M."/>
            <person name="Ohta I."/>
            <person name="Ohta T."/>
            <person name="Okamoto M."/>
            <person name="Ono N."/>
            <person name="Saji S."/>
            <person name="Sakaguchi M."/>
            <person name="Sakai K."/>
            <person name="Shibata M."/>
            <person name="Shimokawa T."/>
            <person name="Song J."/>
            <person name="Takazaki Y."/>
            <person name="Terasawa K."/>
            <person name="Tsugane M."/>
            <person name="Tsuji K."/>
            <person name="Ueda S."/>
            <person name="Waki K."/>
            <person name="Yamagata H."/>
            <person name="Yamamoto M."/>
            <person name="Yamamoto S."/>
            <person name="Yamane H."/>
            <person name="Yoshiki S."/>
            <person name="Yoshihara R."/>
            <person name="Yukawa K."/>
            <person name="Zhong H."/>
            <person name="Yano M."/>
            <person name="Yuan Q."/>
            <person name="Ouyang S."/>
            <person name="Liu J."/>
            <person name="Jones K.M."/>
            <person name="Gansberger K."/>
            <person name="Moffat K."/>
            <person name="Hill J."/>
            <person name="Bera J."/>
            <person name="Fadrosh D."/>
            <person name="Jin S."/>
            <person name="Johri S."/>
            <person name="Kim M."/>
            <person name="Overton L."/>
            <person name="Reardon M."/>
            <person name="Tsitrin T."/>
            <person name="Vuong H."/>
            <person name="Weaver B."/>
            <person name="Ciecko A."/>
            <person name="Tallon L."/>
            <person name="Jackson J."/>
            <person name="Pai G."/>
            <person name="Aken S.V."/>
            <person name="Utterback T."/>
            <person name="Reidmuller S."/>
            <person name="Feldblyum T."/>
            <person name="Hsiao J."/>
            <person name="Zismann V."/>
            <person name="Iobst S."/>
            <person name="de Vazeille A.R."/>
            <person name="Buell C.R."/>
            <person name="Ying K."/>
            <person name="Li Y."/>
            <person name="Lu T."/>
            <person name="Huang Y."/>
            <person name="Zhao Q."/>
            <person name="Feng Q."/>
            <person name="Zhang L."/>
            <person name="Zhu J."/>
            <person name="Weng Q."/>
            <person name="Mu J."/>
            <person name="Lu Y."/>
            <person name="Fan D."/>
            <person name="Liu Y."/>
            <person name="Guan J."/>
            <person name="Zhang Y."/>
            <person name="Yu S."/>
            <person name="Liu X."/>
            <person name="Zhang Y."/>
            <person name="Hong G."/>
            <person name="Han B."/>
            <person name="Choisne N."/>
            <person name="Demange N."/>
            <person name="Orjeda G."/>
            <person name="Samain S."/>
            <person name="Cattolico L."/>
            <person name="Pelletier E."/>
            <person name="Couloux A."/>
            <person name="Segurens B."/>
            <person name="Wincker P."/>
            <person name="D'Hont A."/>
            <person name="Scarpelli C."/>
            <person name="Weissenbach J."/>
            <person name="Salanoubat M."/>
            <person name="Quetier F."/>
            <person name="Yu Y."/>
            <person name="Kim H.R."/>
            <person name="Rambo T."/>
            <person name="Currie J."/>
            <person name="Collura K."/>
            <person name="Luo M."/>
            <person name="Yang T."/>
            <person name="Ammiraju J.S.S."/>
            <person name="Engler F."/>
            <person name="Soderlund C."/>
            <person name="Wing R.A."/>
            <person name="Palmer L.E."/>
            <person name="de la Bastide M."/>
            <person name="Spiegel L."/>
            <person name="Nascimento L."/>
            <person name="Zutavern T."/>
            <person name="O'Shaughnessy A."/>
            <person name="Dike S."/>
            <person name="Dedhia N."/>
            <person name="Preston R."/>
            <person name="Balija V."/>
            <person name="McCombie W.R."/>
            <person name="Chow T."/>
            <person name="Chen H."/>
            <person name="Chung M."/>
            <person name="Chen C."/>
            <person name="Shaw J."/>
            <person name="Wu H."/>
            <person name="Hsiao K."/>
            <person name="Chao Y."/>
            <person name="Chu M."/>
            <person name="Cheng C."/>
            <person name="Hour A."/>
            <person name="Lee P."/>
            <person name="Lin S."/>
            <person name="Lin Y."/>
            <person name="Liou J."/>
            <person name="Liu S."/>
            <person name="Hsing Y."/>
            <person name="Raghuvanshi S."/>
            <person name="Mohanty A."/>
            <person name="Bharti A.K."/>
            <person name="Gaur A."/>
            <person name="Gupta V."/>
            <person name="Kumar D."/>
            <person name="Ravi V."/>
            <person name="Vij S."/>
            <person name="Kapur A."/>
            <person name="Khurana P."/>
            <person name="Khurana P."/>
            <person name="Khurana J.P."/>
            <person name="Tyagi A.K."/>
            <person name="Gaikwad K."/>
            <person name="Singh A."/>
            <person name="Dalal V."/>
            <person name="Srivastava S."/>
            <person name="Dixit A."/>
            <person name="Pal A.K."/>
            <person name="Ghazi I.A."/>
            <person name="Yadav M."/>
            <person name="Pandit A."/>
            <person name="Bhargava A."/>
            <person name="Sureshbabu K."/>
            <person name="Batra K."/>
            <person name="Sharma T.R."/>
            <person name="Mohapatra T."/>
            <person name="Singh N.K."/>
            <person name="Messing J."/>
            <person name="Nelson A.B."/>
            <person name="Fuks G."/>
            <person name="Kavchok S."/>
            <person name="Keizer G."/>
            <person name="Linton E."/>
            <person name="Llaca V."/>
            <person name="Song R."/>
            <person name="Tanyolac B."/>
            <person name="Young S."/>
            <person name="Ho-Il K."/>
            <person name="Hahn J.H."/>
            <person name="Sangsakoo G."/>
            <person name="Vanavichit A."/>
            <person name="de Mattos Luiz.A.T."/>
            <person name="Zimmer P.D."/>
            <person name="Malone G."/>
            <person name="Dellagostin O."/>
            <person name="de Oliveira A.C."/>
            <person name="Bevan M."/>
            <person name="Bancroft I."/>
            <person name="Minx P."/>
            <person name="Cordum H."/>
            <person name="Wilson R."/>
            <person name="Cheng Z."/>
            <person name="Jin W."/>
            <person name="Jiang J."/>
            <person name="Leong S.A."/>
            <person name="Iwama H."/>
            <person name="Gojobori T."/>
            <person name="Itoh T."/>
            <person name="Niimura Y."/>
            <person name="Fujii Y."/>
            <person name="Habara T."/>
            <person name="Sakai H."/>
            <person name="Sato Y."/>
            <person name="Wilson G."/>
            <person name="Kumar K."/>
            <person name="McCouch S."/>
            <person name="Juretic N."/>
            <person name="Hoen D."/>
            <person name="Wright S."/>
            <person name="Bruskiewich R."/>
            <person name="Bureau T."/>
            <person name="Miyao A."/>
            <person name="Hirochika H."/>
            <person name="Nishikawa T."/>
            <person name="Kadowaki K."/>
            <person name="Sugiura M."/>
            <person name="Burr B."/>
            <person name="Sasaki T."/>
        </authorList>
    </citation>
    <scope>NUCLEOTIDE SEQUENCE [LARGE SCALE GENOMIC DNA]</scope>
    <source>
        <strain evidence="4">cv. Nipponbare</strain>
    </source>
</reference>
<evidence type="ECO:0000313" key="3">
    <source>
        <dbReference type="EMBL" id="BAH95739.1"/>
    </source>
</evidence>
<reference evidence="4" key="2">
    <citation type="journal article" date="2008" name="Nucleic Acids Res.">
        <title>The rice annotation project database (RAP-DB): 2008 update.</title>
        <authorList>
            <consortium name="The rice annotation project (RAP)"/>
        </authorList>
    </citation>
    <scope>GENOME REANNOTATION</scope>
    <source>
        <strain evidence="4">cv. Nipponbare</strain>
    </source>
</reference>
<dbReference type="CDD" id="cd20251">
    <property type="entry name" value="Complex1_LYR_SF"/>
    <property type="match status" value="1"/>
</dbReference>
<dbReference type="EMBL" id="AP008218">
    <property type="protein sequence ID" value="BAH95739.1"/>
    <property type="molecule type" value="Genomic_DNA"/>
</dbReference>
<organism evidence="3 4">
    <name type="scientific">Oryza sativa subsp. japonica</name>
    <name type="common">Rice</name>
    <dbReference type="NCBI Taxonomy" id="39947"/>
    <lineage>
        <taxon>Eukaryota</taxon>
        <taxon>Viridiplantae</taxon>
        <taxon>Streptophyta</taxon>
        <taxon>Embryophyta</taxon>
        <taxon>Tracheophyta</taxon>
        <taxon>Spermatophyta</taxon>
        <taxon>Magnoliopsida</taxon>
        <taxon>Liliopsida</taxon>
        <taxon>Poales</taxon>
        <taxon>Poaceae</taxon>
        <taxon>BOP clade</taxon>
        <taxon>Oryzoideae</taxon>
        <taxon>Oryzeae</taxon>
        <taxon>Oryzinae</taxon>
        <taxon>Oryza</taxon>
        <taxon>Oryza sativa</taxon>
    </lineage>
</organism>
<evidence type="ECO:0000259" key="2">
    <source>
        <dbReference type="Pfam" id="PF05347"/>
    </source>
</evidence>
<proteinExistence type="predicted"/>
<sequence>MTTDEELVRPQASGAKNMGFAKFDSMSELHCKIPTVLVHWGLGLMRLKSGWKEMPSIQKALPPELADNVIRLYRECLRRARFIGHQKHNTGLIVSMVREQFKKNMHETDPEKIQKMKDEWKRHVGKELIRDDEFRDAWREKELWPVKMGPFLREFPAGCDTLLTVCRSNDGERTQRTMPPCAHNSHPAISYGPQEMDHSA</sequence>
<dbReference type="Pfam" id="PF05347">
    <property type="entry name" value="Complex1_LYR"/>
    <property type="match status" value="1"/>
</dbReference>
<gene>
    <name evidence="3" type="ordered locus">Os12g0566100</name>
</gene>
<dbReference type="InterPro" id="IPR008011">
    <property type="entry name" value="Complex1_LYR_dom"/>
</dbReference>
<accession>C7JA64</accession>
<evidence type="ECO:0000313" key="4">
    <source>
        <dbReference type="Proteomes" id="UP000000763"/>
    </source>
</evidence>